<dbReference type="AlphaFoldDB" id="A0A0A9G2X8"/>
<reference evidence="1" key="1">
    <citation type="submission" date="2014-09" db="EMBL/GenBank/DDBJ databases">
        <authorList>
            <person name="Magalhaes I.L.F."/>
            <person name="Oliveira U."/>
            <person name="Santos F.R."/>
            <person name="Vidigal T.H.D.A."/>
            <person name="Brescovit A.D."/>
            <person name="Santos A.J."/>
        </authorList>
    </citation>
    <scope>NUCLEOTIDE SEQUENCE</scope>
    <source>
        <tissue evidence="1">Shoot tissue taken approximately 20 cm above the soil surface</tissue>
    </source>
</reference>
<evidence type="ECO:0000313" key="1">
    <source>
        <dbReference type="EMBL" id="JAE17829.1"/>
    </source>
</evidence>
<dbReference type="EMBL" id="GBRH01180067">
    <property type="protein sequence ID" value="JAE17829.1"/>
    <property type="molecule type" value="Transcribed_RNA"/>
</dbReference>
<name>A0A0A9G2X8_ARUDO</name>
<sequence length="45" mass="5521">MQGWLISYPHWIAERWPREVRFVCGNHFICFRPSKAVLHIYKSNF</sequence>
<reference evidence="1" key="2">
    <citation type="journal article" date="2015" name="Data Brief">
        <title>Shoot transcriptome of the giant reed, Arundo donax.</title>
        <authorList>
            <person name="Barrero R.A."/>
            <person name="Guerrero F.D."/>
            <person name="Moolhuijzen P."/>
            <person name="Goolsby J.A."/>
            <person name="Tidwell J."/>
            <person name="Bellgard S.E."/>
            <person name="Bellgard M.I."/>
        </authorList>
    </citation>
    <scope>NUCLEOTIDE SEQUENCE</scope>
    <source>
        <tissue evidence="1">Shoot tissue taken approximately 20 cm above the soil surface</tissue>
    </source>
</reference>
<accession>A0A0A9G2X8</accession>
<protein>
    <submittedName>
        <fullName evidence="1">Uncharacterized protein</fullName>
    </submittedName>
</protein>
<proteinExistence type="predicted"/>
<organism evidence="1">
    <name type="scientific">Arundo donax</name>
    <name type="common">Giant reed</name>
    <name type="synonym">Donax arundinaceus</name>
    <dbReference type="NCBI Taxonomy" id="35708"/>
    <lineage>
        <taxon>Eukaryota</taxon>
        <taxon>Viridiplantae</taxon>
        <taxon>Streptophyta</taxon>
        <taxon>Embryophyta</taxon>
        <taxon>Tracheophyta</taxon>
        <taxon>Spermatophyta</taxon>
        <taxon>Magnoliopsida</taxon>
        <taxon>Liliopsida</taxon>
        <taxon>Poales</taxon>
        <taxon>Poaceae</taxon>
        <taxon>PACMAD clade</taxon>
        <taxon>Arundinoideae</taxon>
        <taxon>Arundineae</taxon>
        <taxon>Arundo</taxon>
    </lineage>
</organism>